<dbReference type="PANTHER" id="PTHR36721">
    <property type="entry name" value="PROLINE-RICH FAMILY PROTEIN"/>
    <property type="match status" value="1"/>
</dbReference>
<feature type="compositionally biased region" description="Pro residues" evidence="1">
    <location>
        <begin position="368"/>
        <end position="379"/>
    </location>
</feature>
<evidence type="ECO:0000313" key="5">
    <source>
        <dbReference type="Proteomes" id="UP000054567"/>
    </source>
</evidence>
<keyword evidence="3" id="KW-0732">Signal</keyword>
<reference evidence="5" key="2">
    <citation type="journal article" date="2009" name="Genome Res.">
        <title>Comparative genomic analyses of the human fungal pathogens Coccidioides and their relatives.</title>
        <authorList>
            <person name="Sharpton T.J."/>
            <person name="Stajich J.E."/>
            <person name="Rounsley S.D."/>
            <person name="Gardner M.J."/>
            <person name="Wortman J.R."/>
            <person name="Jordar V.S."/>
            <person name="Maiti R."/>
            <person name="Kodira C.D."/>
            <person name="Neafsey D.E."/>
            <person name="Zeng Q."/>
            <person name="Hung C.-Y."/>
            <person name="McMahan C."/>
            <person name="Muszewska A."/>
            <person name="Grynberg M."/>
            <person name="Mandel M.A."/>
            <person name="Kellner E.M."/>
            <person name="Barker B.M."/>
            <person name="Galgiani J.N."/>
            <person name="Orbach M.J."/>
            <person name="Kirkland T.N."/>
            <person name="Cole G.T."/>
            <person name="Henn M.R."/>
            <person name="Birren B.W."/>
            <person name="Taylor J.W."/>
        </authorList>
    </citation>
    <scope>NUCLEOTIDE SEQUENCE [LARGE SCALE GENOMIC DNA]</scope>
    <source>
        <strain evidence="5">RMSCC 3488</strain>
    </source>
</reference>
<reference evidence="5" key="3">
    <citation type="journal article" date="2010" name="Genome Res.">
        <title>Population genomic sequencing of Coccidioides fungi reveals recent hybridization and transposon control.</title>
        <authorList>
            <person name="Neafsey D.E."/>
            <person name="Barker B.M."/>
            <person name="Sharpton T.J."/>
            <person name="Stajich J.E."/>
            <person name="Park D.J."/>
            <person name="Whiston E."/>
            <person name="Hung C.-Y."/>
            <person name="McMahan C."/>
            <person name="White J."/>
            <person name="Sykes S."/>
            <person name="Heiman D."/>
            <person name="Young S."/>
            <person name="Zeng Q."/>
            <person name="Abouelleil A."/>
            <person name="Aftuck L."/>
            <person name="Bessette D."/>
            <person name="Brown A."/>
            <person name="FitzGerald M."/>
            <person name="Lui A."/>
            <person name="Macdonald J.P."/>
            <person name="Priest M."/>
            <person name="Orbach M.J."/>
            <person name="Galgiani J.N."/>
            <person name="Kirkland T.N."/>
            <person name="Cole G.T."/>
            <person name="Birren B.W."/>
            <person name="Henn M.R."/>
            <person name="Taylor J.W."/>
            <person name="Rounsley S.D."/>
        </authorList>
    </citation>
    <scope>NUCLEOTIDE SEQUENCE [LARGE SCALE GENOMIC DNA]</scope>
    <source>
        <strain evidence="5">RMSCC 3488</strain>
    </source>
</reference>
<feature type="region of interest" description="Disordered" evidence="1">
    <location>
        <begin position="299"/>
        <end position="429"/>
    </location>
</feature>
<dbReference type="VEuPathDB" id="FungiDB:CPAG_07146"/>
<keyword evidence="2" id="KW-0812">Transmembrane</keyword>
<organism evidence="4 5">
    <name type="scientific">Coccidioides posadasii RMSCC 3488</name>
    <dbReference type="NCBI Taxonomy" id="454284"/>
    <lineage>
        <taxon>Eukaryota</taxon>
        <taxon>Fungi</taxon>
        <taxon>Dikarya</taxon>
        <taxon>Ascomycota</taxon>
        <taxon>Pezizomycotina</taxon>
        <taxon>Eurotiomycetes</taxon>
        <taxon>Eurotiomycetidae</taxon>
        <taxon>Onygenales</taxon>
        <taxon>Onygenaceae</taxon>
        <taxon>Coccidioides</taxon>
    </lineage>
</organism>
<keyword evidence="2" id="KW-1133">Transmembrane helix</keyword>
<feature type="chain" id="PRO_5005271332" evidence="3">
    <location>
        <begin position="22"/>
        <end position="429"/>
    </location>
</feature>
<evidence type="ECO:0000256" key="2">
    <source>
        <dbReference type="SAM" id="Phobius"/>
    </source>
</evidence>
<reference evidence="4 5" key="1">
    <citation type="submission" date="2007-06" db="EMBL/GenBank/DDBJ databases">
        <title>The Genome Sequence of Coccidioides posadasii RMSCC_3488.</title>
        <authorList>
            <consortium name="Coccidioides Genome Resources Consortium"/>
            <consortium name="The Broad Institute Genome Sequencing Platform"/>
            <person name="Henn M.R."/>
            <person name="Sykes S."/>
            <person name="Young S."/>
            <person name="Jaffe D."/>
            <person name="Berlin A."/>
            <person name="Alvarez P."/>
            <person name="Butler J."/>
            <person name="Gnerre S."/>
            <person name="Grabherr M."/>
            <person name="Mauceli E."/>
            <person name="Brockman W."/>
            <person name="Kodira C."/>
            <person name="Alvarado L."/>
            <person name="Zeng Q."/>
            <person name="Crawford M."/>
            <person name="Antoine C."/>
            <person name="Devon K."/>
            <person name="Galgiani J."/>
            <person name="Orsborn K."/>
            <person name="Lewis M.L."/>
            <person name="Nusbaum C."/>
            <person name="Galagan J."/>
            <person name="Birren B."/>
        </authorList>
    </citation>
    <scope>NUCLEOTIDE SEQUENCE [LARGE SCALE GENOMIC DNA]</scope>
    <source>
        <strain evidence="4 5">RMSCC 3488</strain>
    </source>
</reference>
<evidence type="ECO:0000313" key="4">
    <source>
        <dbReference type="EMBL" id="KMM70835.1"/>
    </source>
</evidence>
<gene>
    <name evidence="4" type="ORF">CPAG_07146</name>
</gene>
<proteinExistence type="predicted"/>
<dbReference type="OrthoDB" id="5347452at2759"/>
<feature type="region of interest" description="Disordered" evidence="1">
    <location>
        <begin position="197"/>
        <end position="260"/>
    </location>
</feature>
<feature type="compositionally biased region" description="Polar residues" evidence="1">
    <location>
        <begin position="224"/>
        <end position="240"/>
    </location>
</feature>
<keyword evidence="2" id="KW-0472">Membrane</keyword>
<evidence type="ECO:0000256" key="1">
    <source>
        <dbReference type="SAM" id="MobiDB-lite"/>
    </source>
</evidence>
<sequence>MHHFSWTTALAALLSLGSVEGSMSIMPLPQETPIGLMAAVGMSPKPTDPPGVPPGFPRELLPRKDKTTLPLPPPGYYCGLVTSDPDNLLTCVNARANCVHQGTAIGCCISGEITDCTNIPSSCINYGDECDASCRSNRRILKCTTTTEPYCGTYFFGGGSKLFGCRSYASVSSQVQQLTDYYESVYGSSWRTHLTSSSSSDFDLPSAPPEPTQTEESTPPAPDETSSSPAGPSQSTGPSESQDDDDDDDGTGKGKRKKSLSGGAIAGVVVGACAGVGAIAAFLVWFFCVKKKADQNNNGAAAAGAGVPPPGPPMAPHDQYGQPQNAAMGYYAPPPAVDNKPLDGSQPPPSYGYDKVPQTDMAEMPGNLQPPPPQQPMPPQGQANDYYNQRVSMGPPSPLSGSSPGSPNGMHPTHTGPVPEQIYEMGPGR</sequence>
<feature type="transmembrane region" description="Helical" evidence="2">
    <location>
        <begin position="264"/>
        <end position="288"/>
    </location>
</feature>
<dbReference type="Proteomes" id="UP000054567">
    <property type="component" value="Unassembled WGS sequence"/>
</dbReference>
<evidence type="ECO:0000256" key="3">
    <source>
        <dbReference type="SAM" id="SignalP"/>
    </source>
</evidence>
<feature type="signal peptide" evidence="3">
    <location>
        <begin position="1"/>
        <end position="21"/>
    </location>
</feature>
<protein>
    <submittedName>
        <fullName evidence="4">Uncharacterized protein</fullName>
    </submittedName>
</protein>
<name>A0A0J6FN07_COCPO</name>
<dbReference type="PANTHER" id="PTHR36721:SF1">
    <property type="entry name" value="OS04G0446401 PROTEIN"/>
    <property type="match status" value="1"/>
</dbReference>
<dbReference type="EMBL" id="DS268112">
    <property type="protein sequence ID" value="KMM70835.1"/>
    <property type="molecule type" value="Genomic_DNA"/>
</dbReference>
<feature type="compositionally biased region" description="Low complexity" evidence="1">
    <location>
        <begin position="399"/>
        <end position="412"/>
    </location>
</feature>
<accession>A0A0J6FN07</accession>
<dbReference type="AlphaFoldDB" id="A0A0J6FN07"/>